<dbReference type="Gene3D" id="2.60.310.20">
    <property type="match status" value="1"/>
</dbReference>
<keyword evidence="13" id="KW-1185">Reference proteome</keyword>
<evidence type="ECO:0000313" key="13">
    <source>
        <dbReference type="Proteomes" id="UP001447188"/>
    </source>
</evidence>
<feature type="domain" description="Tyrosinase copper-binding" evidence="11">
    <location>
        <begin position="180"/>
        <end position="191"/>
    </location>
</feature>
<protein>
    <recommendedName>
        <fullName evidence="3">tyrosinase</fullName>
        <ecNumber evidence="3">1.14.18.1</ecNumber>
    </recommendedName>
</protein>
<dbReference type="InterPro" id="IPR002227">
    <property type="entry name" value="Tyrosinase_Cu-bd"/>
</dbReference>
<dbReference type="InterPro" id="IPR041640">
    <property type="entry name" value="Tyrosinase_C"/>
</dbReference>
<evidence type="ECO:0000256" key="4">
    <source>
        <dbReference type="ARBA" id="ARBA00022723"/>
    </source>
</evidence>
<proteinExistence type="inferred from homology"/>
<dbReference type="Pfam" id="PF00264">
    <property type="entry name" value="Tyrosinase"/>
    <property type="match status" value="1"/>
</dbReference>
<keyword evidence="5" id="KW-0560">Oxidoreductase</keyword>
<evidence type="ECO:0000256" key="7">
    <source>
        <dbReference type="ARBA" id="ARBA00023033"/>
    </source>
</evidence>
<comment type="catalytic activity">
    <reaction evidence="9">
        <text>2 L-dopa + O2 = 2 L-dopaquinone + 2 H2O</text>
        <dbReference type="Rhea" id="RHEA:34287"/>
        <dbReference type="ChEBI" id="CHEBI:15377"/>
        <dbReference type="ChEBI" id="CHEBI:15379"/>
        <dbReference type="ChEBI" id="CHEBI:57504"/>
        <dbReference type="ChEBI" id="CHEBI:57924"/>
        <dbReference type="EC" id="1.14.18.1"/>
    </reaction>
</comment>
<evidence type="ECO:0000256" key="10">
    <source>
        <dbReference type="ARBA" id="ARBA00048881"/>
    </source>
</evidence>
<evidence type="ECO:0000256" key="6">
    <source>
        <dbReference type="ARBA" id="ARBA00023008"/>
    </source>
</evidence>
<keyword evidence="7" id="KW-0503">Monooxygenase</keyword>
<dbReference type="PRINTS" id="PR00092">
    <property type="entry name" value="TYROSINASE"/>
</dbReference>
<evidence type="ECO:0000256" key="1">
    <source>
        <dbReference type="ARBA" id="ARBA00001973"/>
    </source>
</evidence>
<dbReference type="Pfam" id="PF18132">
    <property type="entry name" value="Tyrosinase_C"/>
    <property type="match status" value="1"/>
</dbReference>
<dbReference type="Gene3D" id="1.10.1280.10">
    <property type="entry name" value="Di-copper center containing domain from catechol oxidase"/>
    <property type="match status" value="1"/>
</dbReference>
<gene>
    <name evidence="12" type="ORF">Q9L58_009552</name>
</gene>
<comment type="caution">
    <text evidence="12">The sequence shown here is derived from an EMBL/GenBank/DDBJ whole genome shotgun (WGS) entry which is preliminary data.</text>
</comment>
<dbReference type="PROSITE" id="PS00498">
    <property type="entry name" value="TYROSINASE_2"/>
    <property type="match status" value="1"/>
</dbReference>
<dbReference type="PANTHER" id="PTHR11474:SF76">
    <property type="entry name" value="SHKT DOMAIN-CONTAINING PROTEIN"/>
    <property type="match status" value="1"/>
</dbReference>
<comment type="similarity">
    <text evidence="2">Belongs to the tyrosinase family.</text>
</comment>
<dbReference type="EC" id="1.14.18.1" evidence="3"/>
<keyword evidence="8" id="KW-0470">Melanin biosynthesis</keyword>
<evidence type="ECO:0000256" key="2">
    <source>
        <dbReference type="ARBA" id="ARBA00009928"/>
    </source>
</evidence>
<evidence type="ECO:0000313" key="12">
    <source>
        <dbReference type="EMBL" id="KAL0631581.1"/>
    </source>
</evidence>
<reference evidence="12 13" key="1">
    <citation type="submission" date="2024-02" db="EMBL/GenBank/DDBJ databases">
        <title>Discinaceae phylogenomics.</title>
        <authorList>
            <person name="Dirks A.C."/>
            <person name="James T.Y."/>
        </authorList>
    </citation>
    <scope>NUCLEOTIDE SEQUENCE [LARGE SCALE GENOMIC DNA]</scope>
    <source>
        <strain evidence="12 13">ACD0624</strain>
    </source>
</reference>
<comment type="cofactor">
    <cofactor evidence="1">
        <name>Cu(2+)</name>
        <dbReference type="ChEBI" id="CHEBI:29036"/>
    </cofactor>
</comment>
<evidence type="ECO:0000256" key="5">
    <source>
        <dbReference type="ARBA" id="ARBA00023002"/>
    </source>
</evidence>
<keyword evidence="4" id="KW-0479">Metal-binding</keyword>
<evidence type="ECO:0000256" key="9">
    <source>
        <dbReference type="ARBA" id="ARBA00048233"/>
    </source>
</evidence>
<dbReference type="InterPro" id="IPR050316">
    <property type="entry name" value="Tyrosinase/Hemocyanin"/>
</dbReference>
<sequence length="514" mass="58139">MMTGRPAFLPWHRVYLLAFEQAIVNQALKLADSAQYKAEAAKIRLPYWDWAKQKVAGLPSVVKEARVSVRISKDRREDIDNPLYSYKFGTERIDIFPEPETKRHPDKNGHSQPDLVEAEIGKKRPWETVYPMLTENRKFSYLSTIGTAKANSLEDIHNGMHNAIGGEGGHMKYPLVSAFDPVFWLHHVNIDRYYALWQAMHPTAHYEPIFSSTGDPNAASFDPKDPKHKFNDPLAPFYTNEEGTPWNIAMIQRVSPSGSNITTFDRGYHYPETTLHTSKEATEDEVRGKVTKLYGPKSNNEFPNGAIALSSLPKIPGWAQSLPASAAIRHEWAIYYKIERYIVKPNYTLLFFFGHPGNNPAEWHASPYRVGSFYSFKSTLESCTNCTQQQAANTLTSGEVRVTDSLLKGLGSTKLDDVPNVEAWLKDKLTWRILKDDGTEHVPARREGDTTRELPLGLAVGVKSCMISYPPQSELETGRGYDLNKVVGLTFDWRHHRKVTEARVFRGGVTPKTT</sequence>
<evidence type="ECO:0000259" key="11">
    <source>
        <dbReference type="PROSITE" id="PS00498"/>
    </source>
</evidence>
<dbReference type="EMBL" id="JBBBZM010000233">
    <property type="protein sequence ID" value="KAL0631581.1"/>
    <property type="molecule type" value="Genomic_DNA"/>
</dbReference>
<dbReference type="InterPro" id="IPR008922">
    <property type="entry name" value="Di-copper_centre_dom_sf"/>
</dbReference>
<accession>A0ABR3G6K2</accession>
<dbReference type="SUPFAM" id="SSF48056">
    <property type="entry name" value="Di-copper centre-containing domain"/>
    <property type="match status" value="1"/>
</dbReference>
<dbReference type="PANTHER" id="PTHR11474">
    <property type="entry name" value="TYROSINASE FAMILY MEMBER"/>
    <property type="match status" value="1"/>
</dbReference>
<name>A0ABR3G6K2_9PEZI</name>
<comment type="catalytic activity">
    <reaction evidence="10">
        <text>L-tyrosine + O2 = L-dopaquinone + H2O</text>
        <dbReference type="Rhea" id="RHEA:18117"/>
        <dbReference type="ChEBI" id="CHEBI:15377"/>
        <dbReference type="ChEBI" id="CHEBI:15379"/>
        <dbReference type="ChEBI" id="CHEBI:57924"/>
        <dbReference type="ChEBI" id="CHEBI:58315"/>
        <dbReference type="EC" id="1.14.18.1"/>
    </reaction>
</comment>
<organism evidence="12 13">
    <name type="scientific">Discina gigas</name>
    <dbReference type="NCBI Taxonomy" id="1032678"/>
    <lineage>
        <taxon>Eukaryota</taxon>
        <taxon>Fungi</taxon>
        <taxon>Dikarya</taxon>
        <taxon>Ascomycota</taxon>
        <taxon>Pezizomycotina</taxon>
        <taxon>Pezizomycetes</taxon>
        <taxon>Pezizales</taxon>
        <taxon>Discinaceae</taxon>
        <taxon>Discina</taxon>
    </lineage>
</organism>
<evidence type="ECO:0000256" key="3">
    <source>
        <dbReference type="ARBA" id="ARBA00011906"/>
    </source>
</evidence>
<keyword evidence="6" id="KW-0186">Copper</keyword>
<evidence type="ECO:0000256" key="8">
    <source>
        <dbReference type="ARBA" id="ARBA00023101"/>
    </source>
</evidence>
<dbReference type="Proteomes" id="UP001447188">
    <property type="component" value="Unassembled WGS sequence"/>
</dbReference>